<evidence type="ECO:0000256" key="2">
    <source>
        <dbReference type="ARBA" id="ARBA00022475"/>
    </source>
</evidence>
<dbReference type="AlphaFoldDB" id="A0A538SIG7"/>
<keyword evidence="4 7" id="KW-1133">Transmembrane helix</keyword>
<dbReference type="InterPro" id="IPR024320">
    <property type="entry name" value="LPG_synthase_C"/>
</dbReference>
<keyword evidence="2" id="KW-1003">Cell membrane</keyword>
<evidence type="ECO:0000313" key="10">
    <source>
        <dbReference type="Proteomes" id="UP000320184"/>
    </source>
</evidence>
<evidence type="ECO:0000259" key="8">
    <source>
        <dbReference type="Pfam" id="PF09924"/>
    </source>
</evidence>
<dbReference type="PANTHER" id="PTHR34697:SF2">
    <property type="entry name" value="PHOSPHATIDYLGLYCEROL LYSYLTRANSFERASE"/>
    <property type="match status" value="1"/>
</dbReference>
<evidence type="ECO:0000256" key="7">
    <source>
        <dbReference type="SAM" id="Phobius"/>
    </source>
</evidence>
<dbReference type="GO" id="GO:0055091">
    <property type="term" value="P:phospholipid homeostasis"/>
    <property type="evidence" value="ECO:0007669"/>
    <property type="project" value="TreeGrafter"/>
</dbReference>
<dbReference type="SUPFAM" id="SSF55729">
    <property type="entry name" value="Acyl-CoA N-acyltransferases (Nat)"/>
    <property type="match status" value="1"/>
</dbReference>
<proteinExistence type="predicted"/>
<feature type="transmembrane region" description="Helical" evidence="7">
    <location>
        <begin position="48"/>
        <end position="67"/>
    </location>
</feature>
<accession>A0A538SIG7</accession>
<evidence type="ECO:0000313" key="9">
    <source>
        <dbReference type="EMBL" id="TMQ51163.1"/>
    </source>
</evidence>
<evidence type="ECO:0000256" key="1">
    <source>
        <dbReference type="ARBA" id="ARBA00004651"/>
    </source>
</evidence>
<keyword evidence="5 7" id="KW-0472">Membrane</keyword>
<sequence length="568" mass="62737">MRQWSVRIAAALTAVMGAINLLSATTPPLHRRVAVIAAWSPLEVRHGSAIAAAVSGFALLLLARSLWRRKHAAWLVTELVLLVSAVSHVLKGLDLEEAAVATGLALFLLAIAPEFHARSDAPSVQRALWVVAGSLVFNLAYGVTGFYLLDRHYSVDFGFWAAVRQTVVMFTQFYDPGLEPVTQFGRWFADSIYIVSVLTTGYALAMLVRPVLVRERATPGERLLTRGIVEAHGRSSLARLTLMDDKSYYFGPGGTLVAFVVKARVGLALGDPIGPLDQIGPAIAGFGAHCARNDWRPAFYQTMPDHLALYREAGLETLCIGHEAIVDLASFTLEGQARKALRGAVNRLTRLGFSARLHEPPLDDGLMRQLEQVSDEWLALRRGGEKRFSLGWFDEDYIRESRVMTVETAHGAITAFSNLMPEYQLNEITTDLMRHRARIQNGTMDFLFAELFRWAKGCGYATFNLGLCALAGVGRDPKDPVAERALGFIFEHVNQFYDFKGLHAFKSKFHPIWSPRYLVYPGPASLPAVAVALILADSGTAVLWRREKARPPRVGPEAESRREERAAS</sequence>
<dbReference type="EMBL" id="VBOT01000079">
    <property type="protein sequence ID" value="TMQ51163.1"/>
    <property type="molecule type" value="Genomic_DNA"/>
</dbReference>
<feature type="transmembrane region" description="Helical" evidence="7">
    <location>
        <begin position="127"/>
        <end position="149"/>
    </location>
</feature>
<keyword evidence="3 7" id="KW-0812">Transmembrane</keyword>
<dbReference type="Pfam" id="PF09924">
    <property type="entry name" value="LPG_synthase_C"/>
    <property type="match status" value="1"/>
</dbReference>
<evidence type="ECO:0000256" key="4">
    <source>
        <dbReference type="ARBA" id="ARBA00022989"/>
    </source>
</evidence>
<evidence type="ECO:0000256" key="5">
    <source>
        <dbReference type="ARBA" id="ARBA00023136"/>
    </source>
</evidence>
<evidence type="ECO:0000256" key="3">
    <source>
        <dbReference type="ARBA" id="ARBA00022692"/>
    </source>
</evidence>
<comment type="caution">
    <text evidence="9">The sequence shown here is derived from an EMBL/GenBank/DDBJ whole genome shotgun (WGS) entry which is preliminary data.</text>
</comment>
<dbReference type="GO" id="GO:0005886">
    <property type="term" value="C:plasma membrane"/>
    <property type="evidence" value="ECO:0007669"/>
    <property type="project" value="UniProtKB-SubCell"/>
</dbReference>
<dbReference type="GO" id="GO:0016755">
    <property type="term" value="F:aminoacyltransferase activity"/>
    <property type="evidence" value="ECO:0007669"/>
    <property type="project" value="TreeGrafter"/>
</dbReference>
<feature type="domain" description="Phosphatidylglycerol lysyltransferase C-terminal" evidence="8">
    <location>
        <begin position="228"/>
        <end position="520"/>
    </location>
</feature>
<evidence type="ECO:0000256" key="6">
    <source>
        <dbReference type="SAM" id="MobiDB-lite"/>
    </source>
</evidence>
<dbReference type="InterPro" id="IPR051211">
    <property type="entry name" value="PG_lysyltransferase"/>
</dbReference>
<reference evidence="9 10" key="1">
    <citation type="journal article" date="2019" name="Nat. Microbiol.">
        <title>Mediterranean grassland soil C-N compound turnover is dependent on rainfall and depth, and is mediated by genomically divergent microorganisms.</title>
        <authorList>
            <person name="Diamond S."/>
            <person name="Andeer P.F."/>
            <person name="Li Z."/>
            <person name="Crits-Christoph A."/>
            <person name="Burstein D."/>
            <person name="Anantharaman K."/>
            <person name="Lane K.R."/>
            <person name="Thomas B.C."/>
            <person name="Pan C."/>
            <person name="Northen T.R."/>
            <person name="Banfield J.F."/>
        </authorList>
    </citation>
    <scope>NUCLEOTIDE SEQUENCE [LARGE SCALE GENOMIC DNA]</scope>
    <source>
        <strain evidence="9">WS_3</strain>
    </source>
</reference>
<feature type="region of interest" description="Disordered" evidence="6">
    <location>
        <begin position="548"/>
        <end position="568"/>
    </location>
</feature>
<gene>
    <name evidence="9" type="ORF">E6K73_06480</name>
</gene>
<organism evidence="9 10">
    <name type="scientific">Eiseniibacteriota bacterium</name>
    <dbReference type="NCBI Taxonomy" id="2212470"/>
    <lineage>
        <taxon>Bacteria</taxon>
        <taxon>Candidatus Eiseniibacteriota</taxon>
    </lineage>
</organism>
<comment type="subcellular location">
    <subcellularLocation>
        <location evidence="1">Cell membrane</location>
        <topology evidence="1">Multi-pass membrane protein</topology>
    </subcellularLocation>
</comment>
<feature type="transmembrane region" description="Helical" evidence="7">
    <location>
        <begin position="192"/>
        <end position="212"/>
    </location>
</feature>
<name>A0A538SIG7_UNCEI</name>
<dbReference type="PANTHER" id="PTHR34697">
    <property type="entry name" value="PHOSPHATIDYLGLYCEROL LYSYLTRANSFERASE"/>
    <property type="match status" value="1"/>
</dbReference>
<protein>
    <submittedName>
        <fullName evidence="9">DUF2156 domain-containing protein</fullName>
    </submittedName>
</protein>
<dbReference type="Proteomes" id="UP000320184">
    <property type="component" value="Unassembled WGS sequence"/>
</dbReference>
<dbReference type="InterPro" id="IPR016181">
    <property type="entry name" value="Acyl_CoA_acyltransferase"/>
</dbReference>